<evidence type="ECO:0000313" key="2">
    <source>
        <dbReference type="EMBL" id="MCL7022589.1"/>
    </source>
</evidence>
<dbReference type="GO" id="GO:0005673">
    <property type="term" value="C:transcription factor TFIIE complex"/>
    <property type="evidence" value="ECO:0007669"/>
    <property type="project" value="TreeGrafter"/>
</dbReference>
<dbReference type="PANTHER" id="PTHR13097:SF7">
    <property type="entry name" value="GENERAL TRANSCRIPTION FACTOR IIE SUBUNIT 1"/>
    <property type="match status" value="1"/>
</dbReference>
<reference evidence="2" key="1">
    <citation type="submission" date="2022-03" db="EMBL/GenBank/DDBJ databases">
        <title>A functionally conserved STORR gene fusion in Papaver species that diverged 16.8 million years ago.</title>
        <authorList>
            <person name="Catania T."/>
        </authorList>
    </citation>
    <scope>NUCLEOTIDE SEQUENCE</scope>
    <source>
        <strain evidence="2">S-191538</strain>
    </source>
</reference>
<evidence type="ECO:0000313" key="3">
    <source>
        <dbReference type="Proteomes" id="UP001177140"/>
    </source>
</evidence>
<feature type="region of interest" description="Disordered" evidence="1">
    <location>
        <begin position="64"/>
        <end position="144"/>
    </location>
</feature>
<feature type="compositionally biased region" description="Basic and acidic residues" evidence="1">
    <location>
        <begin position="64"/>
        <end position="78"/>
    </location>
</feature>
<dbReference type="InterPro" id="IPR039997">
    <property type="entry name" value="TFE"/>
</dbReference>
<evidence type="ECO:0000256" key="1">
    <source>
        <dbReference type="SAM" id="MobiDB-lite"/>
    </source>
</evidence>
<dbReference type="GO" id="GO:0006367">
    <property type="term" value="P:transcription initiation at RNA polymerase II promoter"/>
    <property type="evidence" value="ECO:0007669"/>
    <property type="project" value="TreeGrafter"/>
</dbReference>
<name>A0AA41RRA5_PAPNU</name>
<accession>A0AA41RRA5</accession>
<feature type="compositionally biased region" description="Basic and acidic residues" evidence="1">
    <location>
        <begin position="33"/>
        <end position="42"/>
    </location>
</feature>
<dbReference type="PANTHER" id="PTHR13097">
    <property type="entry name" value="TRANSCRIPTION INITIATION FACTOR IIE, ALPHA SUBUNIT"/>
    <property type="match status" value="1"/>
</dbReference>
<proteinExistence type="predicted"/>
<comment type="caution">
    <text evidence="2">The sequence shown here is derived from an EMBL/GenBank/DDBJ whole genome shotgun (WGS) entry which is preliminary data.</text>
</comment>
<dbReference type="EMBL" id="JAJJMA010012832">
    <property type="protein sequence ID" value="MCL7022589.1"/>
    <property type="molecule type" value="Genomic_DNA"/>
</dbReference>
<organism evidence="2 3">
    <name type="scientific">Papaver nudicaule</name>
    <name type="common">Iceland poppy</name>
    <dbReference type="NCBI Taxonomy" id="74823"/>
    <lineage>
        <taxon>Eukaryota</taxon>
        <taxon>Viridiplantae</taxon>
        <taxon>Streptophyta</taxon>
        <taxon>Embryophyta</taxon>
        <taxon>Tracheophyta</taxon>
        <taxon>Spermatophyta</taxon>
        <taxon>Magnoliopsida</taxon>
        <taxon>Ranunculales</taxon>
        <taxon>Papaveraceae</taxon>
        <taxon>Papaveroideae</taxon>
        <taxon>Papaver</taxon>
    </lineage>
</organism>
<sequence length="144" mass="16416">MIKQGMNLTKEQRGEVTTEDSKVDVKPTSADLPEDKKPKVGEKEDEENIQGEYYKAYYAALAQRQREQEEAAKVKQEDLTSAENGFSDMPSDRRVGMKAKREEDDDVEWEDAPTTGTANEPYKLHDLNAPVEESEEDEIDWEDG</sequence>
<feature type="compositionally biased region" description="Basic and acidic residues" evidence="1">
    <location>
        <begin position="90"/>
        <end position="102"/>
    </location>
</feature>
<feature type="region of interest" description="Disordered" evidence="1">
    <location>
        <begin position="1"/>
        <end position="47"/>
    </location>
</feature>
<dbReference type="AlphaFoldDB" id="A0AA41RRA5"/>
<gene>
    <name evidence="2" type="ORF">MKW94_015889</name>
</gene>
<feature type="compositionally biased region" description="Acidic residues" evidence="1">
    <location>
        <begin position="132"/>
        <end position="144"/>
    </location>
</feature>
<feature type="compositionally biased region" description="Basic and acidic residues" evidence="1">
    <location>
        <begin position="10"/>
        <end position="25"/>
    </location>
</feature>
<keyword evidence="3" id="KW-1185">Reference proteome</keyword>
<protein>
    <submittedName>
        <fullName evidence="2">Uncharacterized protein</fullName>
    </submittedName>
</protein>
<dbReference type="Proteomes" id="UP001177140">
    <property type="component" value="Unassembled WGS sequence"/>
</dbReference>